<dbReference type="EMBL" id="WIVE01000042">
    <property type="protein sequence ID" value="MQX37438.1"/>
    <property type="molecule type" value="Genomic_DNA"/>
</dbReference>
<dbReference type="AlphaFoldDB" id="A0A7X1ZF50"/>
<dbReference type="GO" id="GO:0003677">
    <property type="term" value="F:DNA binding"/>
    <property type="evidence" value="ECO:0007669"/>
    <property type="project" value="InterPro"/>
</dbReference>
<dbReference type="OrthoDB" id="7359711at2"/>
<evidence type="ECO:0000259" key="1">
    <source>
        <dbReference type="SMART" id="SM00530"/>
    </source>
</evidence>
<name>A0A7X1ZF50_9PROT</name>
<protein>
    <recommendedName>
        <fullName evidence="1">HTH cro/C1-type domain-containing protein</fullName>
    </recommendedName>
</protein>
<keyword evidence="3" id="KW-1185">Reference proteome</keyword>
<dbReference type="InterPro" id="IPR001387">
    <property type="entry name" value="Cro/C1-type_HTH"/>
</dbReference>
<evidence type="ECO:0000313" key="3">
    <source>
        <dbReference type="Proteomes" id="UP000434582"/>
    </source>
</evidence>
<sequence length="102" mass="11227">MGMTVEGVLLTPEARANLRAGGTYLRQLRQGREITRTELAEQLLSVTEAFVADVEAGHIRLPAHEMGRWAMVLGVRRDVLADALGRLYEPLPFDALWAKAAA</sequence>
<gene>
    <name evidence="2" type="ORF">GHC57_13005</name>
</gene>
<feature type="domain" description="HTH cro/C1-type" evidence="1">
    <location>
        <begin position="24"/>
        <end position="80"/>
    </location>
</feature>
<proteinExistence type="predicted"/>
<organism evidence="2 3">
    <name type="scientific">Roseospira navarrensis</name>
    <dbReference type="NCBI Taxonomy" id="140058"/>
    <lineage>
        <taxon>Bacteria</taxon>
        <taxon>Pseudomonadati</taxon>
        <taxon>Pseudomonadota</taxon>
        <taxon>Alphaproteobacteria</taxon>
        <taxon>Rhodospirillales</taxon>
        <taxon>Rhodospirillaceae</taxon>
        <taxon>Roseospira</taxon>
    </lineage>
</organism>
<reference evidence="2 3" key="1">
    <citation type="submission" date="2019-10" db="EMBL/GenBank/DDBJ databases">
        <title>Draft whole-genome sequence of the purple nonsulfur photosynthetic bacterium Roseospira navarrensis DSM 15114.</title>
        <authorList>
            <person name="Kyndt J.A."/>
            <person name="Meyer T.E."/>
        </authorList>
    </citation>
    <scope>NUCLEOTIDE SEQUENCE [LARGE SCALE GENOMIC DNA]</scope>
    <source>
        <strain evidence="2 3">DSM 15114</strain>
    </source>
</reference>
<dbReference type="Gene3D" id="1.10.260.40">
    <property type="entry name" value="lambda repressor-like DNA-binding domains"/>
    <property type="match status" value="1"/>
</dbReference>
<dbReference type="SUPFAM" id="SSF47413">
    <property type="entry name" value="lambda repressor-like DNA-binding domains"/>
    <property type="match status" value="1"/>
</dbReference>
<dbReference type="Proteomes" id="UP000434582">
    <property type="component" value="Unassembled WGS sequence"/>
</dbReference>
<evidence type="ECO:0000313" key="2">
    <source>
        <dbReference type="EMBL" id="MQX37438.1"/>
    </source>
</evidence>
<dbReference type="RefSeq" id="WP_153344915.1">
    <property type="nucleotide sequence ID" value="NZ_WIVE01000042.1"/>
</dbReference>
<dbReference type="InterPro" id="IPR010982">
    <property type="entry name" value="Lambda_DNA-bd_dom_sf"/>
</dbReference>
<comment type="caution">
    <text evidence="2">The sequence shown here is derived from an EMBL/GenBank/DDBJ whole genome shotgun (WGS) entry which is preliminary data.</text>
</comment>
<accession>A0A7X1ZF50</accession>
<dbReference type="SMART" id="SM00530">
    <property type="entry name" value="HTH_XRE"/>
    <property type="match status" value="1"/>
</dbReference>
<dbReference type="CDD" id="cd00093">
    <property type="entry name" value="HTH_XRE"/>
    <property type="match status" value="1"/>
</dbReference>